<reference evidence="1" key="1">
    <citation type="submission" date="2020-07" db="EMBL/GenBank/DDBJ databases">
        <title>Multicomponent nature underlies the extraordinary mechanical properties of spider dragline silk.</title>
        <authorList>
            <person name="Kono N."/>
            <person name="Nakamura H."/>
            <person name="Mori M."/>
            <person name="Yoshida Y."/>
            <person name="Ohtoshi R."/>
            <person name="Malay A.D."/>
            <person name="Moran D.A.P."/>
            <person name="Tomita M."/>
            <person name="Numata K."/>
            <person name="Arakawa K."/>
        </authorList>
    </citation>
    <scope>NUCLEOTIDE SEQUENCE</scope>
</reference>
<dbReference type="AlphaFoldDB" id="A0A8X6HAS6"/>
<dbReference type="OrthoDB" id="10056424at2759"/>
<comment type="caution">
    <text evidence="1">The sequence shown here is derived from an EMBL/GenBank/DDBJ whole genome shotgun (WGS) entry which is preliminary data.</text>
</comment>
<name>A0A8X6HAS6_TRICU</name>
<protein>
    <submittedName>
        <fullName evidence="1">Transposon Ty3-I Gag-Pol polyprotein</fullName>
    </submittedName>
</protein>
<keyword evidence="2" id="KW-1185">Reference proteome</keyword>
<proteinExistence type="predicted"/>
<gene>
    <name evidence="1" type="primary">TY3B-I_1257</name>
    <name evidence="1" type="ORF">TNCT_427781</name>
</gene>
<dbReference type="GO" id="GO:0071897">
    <property type="term" value="P:DNA biosynthetic process"/>
    <property type="evidence" value="ECO:0007669"/>
    <property type="project" value="UniProtKB-ARBA"/>
</dbReference>
<sequence>MISPENLIFSNQKLMLVDVLQEHSESFKEKKNGSPKITVKHRINTGDNLPVTQRAYRVFPAECRIIPDEVGKMLDRGIMQPSESLWSSWYVRETTLGVFVWTTDAQ</sequence>
<dbReference type="SUPFAM" id="SSF56672">
    <property type="entry name" value="DNA/RNA polymerases"/>
    <property type="match status" value="1"/>
</dbReference>
<dbReference type="Gene3D" id="3.10.10.10">
    <property type="entry name" value="HIV Type 1 Reverse Transcriptase, subunit A, domain 1"/>
    <property type="match status" value="1"/>
</dbReference>
<organism evidence="1 2">
    <name type="scientific">Trichonephila clavata</name>
    <name type="common">Joro spider</name>
    <name type="synonym">Nephila clavata</name>
    <dbReference type="NCBI Taxonomy" id="2740835"/>
    <lineage>
        <taxon>Eukaryota</taxon>
        <taxon>Metazoa</taxon>
        <taxon>Ecdysozoa</taxon>
        <taxon>Arthropoda</taxon>
        <taxon>Chelicerata</taxon>
        <taxon>Arachnida</taxon>
        <taxon>Araneae</taxon>
        <taxon>Araneomorphae</taxon>
        <taxon>Entelegynae</taxon>
        <taxon>Araneoidea</taxon>
        <taxon>Nephilidae</taxon>
        <taxon>Trichonephila</taxon>
    </lineage>
</organism>
<accession>A0A8X6HAS6</accession>
<evidence type="ECO:0000313" key="2">
    <source>
        <dbReference type="Proteomes" id="UP000887116"/>
    </source>
</evidence>
<dbReference type="EMBL" id="BMAO01005158">
    <property type="protein sequence ID" value="GFQ99508.1"/>
    <property type="molecule type" value="Genomic_DNA"/>
</dbReference>
<dbReference type="Proteomes" id="UP000887116">
    <property type="component" value="Unassembled WGS sequence"/>
</dbReference>
<dbReference type="InterPro" id="IPR043502">
    <property type="entry name" value="DNA/RNA_pol_sf"/>
</dbReference>
<evidence type="ECO:0000313" key="1">
    <source>
        <dbReference type="EMBL" id="GFQ99508.1"/>
    </source>
</evidence>